<comment type="caution">
    <text evidence="2">The sequence shown here is derived from an EMBL/GenBank/DDBJ whole genome shotgun (WGS) entry which is preliminary data.</text>
</comment>
<sequence>MKNKRPSSSTPTSVSSLSPRREMRKETRKRHVKSHPNEASLPTEMFRENRRNAGRSSSDGVEKLKLRLLHIPLQAMPFLMCICCGSDDPTNRCSAHSPLSCRASFADGSSTDSIPSIGVLISSAYHIVTKTIMMPSNTSPNTVLNIFLHISNFVN</sequence>
<feature type="compositionally biased region" description="Low complexity" evidence="1">
    <location>
        <begin position="1"/>
        <end position="18"/>
    </location>
</feature>
<reference evidence="2 3" key="1">
    <citation type="journal article" date="2022" name="bioRxiv">
        <title>Genomics of Preaxostyla Flagellates Illuminates Evolutionary Transitions and the Path Towards Mitochondrial Loss.</title>
        <authorList>
            <person name="Novak L.V.F."/>
            <person name="Treitli S.C."/>
            <person name="Pyrih J."/>
            <person name="Halakuc P."/>
            <person name="Pipaliya S.V."/>
            <person name="Vacek V."/>
            <person name="Brzon O."/>
            <person name="Soukal P."/>
            <person name="Eme L."/>
            <person name="Dacks J.B."/>
            <person name="Karnkowska A."/>
            <person name="Elias M."/>
            <person name="Hampl V."/>
        </authorList>
    </citation>
    <scope>NUCLEOTIDE SEQUENCE [LARGE SCALE GENOMIC DNA]</scope>
    <source>
        <strain evidence="2">NAU3</strain>
        <tissue evidence="2">Gut</tissue>
    </source>
</reference>
<feature type="region of interest" description="Disordered" evidence="1">
    <location>
        <begin position="1"/>
        <end position="60"/>
    </location>
</feature>
<evidence type="ECO:0000313" key="2">
    <source>
        <dbReference type="EMBL" id="KAK2950452.1"/>
    </source>
</evidence>
<dbReference type="EMBL" id="JARBJD010000135">
    <property type="protein sequence ID" value="KAK2950452.1"/>
    <property type="molecule type" value="Genomic_DNA"/>
</dbReference>
<protein>
    <submittedName>
        <fullName evidence="2">Uncharacterized protein</fullName>
    </submittedName>
</protein>
<evidence type="ECO:0000313" key="3">
    <source>
        <dbReference type="Proteomes" id="UP001281761"/>
    </source>
</evidence>
<evidence type="ECO:0000256" key="1">
    <source>
        <dbReference type="SAM" id="MobiDB-lite"/>
    </source>
</evidence>
<proteinExistence type="predicted"/>
<dbReference type="Proteomes" id="UP001281761">
    <property type="component" value="Unassembled WGS sequence"/>
</dbReference>
<accession>A0ABQ9XD73</accession>
<keyword evidence="3" id="KW-1185">Reference proteome</keyword>
<gene>
    <name evidence="2" type="ORF">BLNAU_14570</name>
</gene>
<organism evidence="2 3">
    <name type="scientific">Blattamonas nauphoetae</name>
    <dbReference type="NCBI Taxonomy" id="2049346"/>
    <lineage>
        <taxon>Eukaryota</taxon>
        <taxon>Metamonada</taxon>
        <taxon>Preaxostyla</taxon>
        <taxon>Oxymonadida</taxon>
        <taxon>Blattamonas</taxon>
    </lineage>
</organism>
<name>A0ABQ9XD73_9EUKA</name>